<organism evidence="10 11">
    <name type="scientific">Meridianimarinicoccus aquatilis</name>
    <dbReference type="NCBI Taxonomy" id="2552766"/>
    <lineage>
        <taxon>Bacteria</taxon>
        <taxon>Pseudomonadati</taxon>
        <taxon>Pseudomonadota</taxon>
        <taxon>Alphaproteobacteria</taxon>
        <taxon>Rhodobacterales</taxon>
        <taxon>Paracoccaceae</taxon>
        <taxon>Meridianimarinicoccus</taxon>
    </lineage>
</organism>
<dbReference type="RefSeq" id="WP_133343168.1">
    <property type="nucleotide sequence ID" value="NZ_SMZO01000026.1"/>
</dbReference>
<feature type="coiled-coil region" evidence="8">
    <location>
        <begin position="180"/>
        <end position="207"/>
    </location>
</feature>
<dbReference type="EMBL" id="SMZO01000026">
    <property type="protein sequence ID" value="TDL86934.1"/>
    <property type="molecule type" value="Genomic_DNA"/>
</dbReference>
<sequence>MSKTVGRLAALAMGTFLAFPASAETLTDALVSAYNNSDLLDQSRAVLRAADEDVAGAVSALRPTLDYQISESYGYDGNPSSSGFQDTFSTSLDLIAELAIYTGGRNRMALEAAKEAVLAAREGLIVQEQTVLFNAVDAYMTVYAAVETVELRRNSVRVLNEEVRAARDRFEVGEVTRTDVAQAEARLAQAEADLVAAEGDLETGRELYNLEVGRYPGVLAAPPSLPEAAPTETAARDIALRSHPRILQSQRLVTVDEINVNSAEAAVLPTLSASASVGYSNAEDRFGRTNFDEDAGVSLTLRGPIYRGGQLNSVFRQAKAQRDNSRAQLLRTTAEISELVGRSWAVRDVSRASLIATGRQIEAAQIAFDGTREEATLGARTTLDVLDAEQDLLDAQASRISASAQEQRAVYALLASMGRLTADYLGLPVTTYDPAAYYNAVSNAPVIGSEQGIQLDRVLKSIGRQ</sequence>
<dbReference type="Proteomes" id="UP000294562">
    <property type="component" value="Unassembled WGS sequence"/>
</dbReference>
<name>A0A4R6ATS5_9RHOB</name>
<evidence type="ECO:0000256" key="8">
    <source>
        <dbReference type="SAM" id="Coils"/>
    </source>
</evidence>
<reference evidence="10 11" key="1">
    <citation type="submission" date="2019-03" db="EMBL/GenBank/DDBJ databases">
        <title>Rhodobacteraceae bacterium SM1902, a new member of the family Rhodobacteraceae isolated from Yantai.</title>
        <authorList>
            <person name="Sun Y."/>
        </authorList>
    </citation>
    <scope>NUCLEOTIDE SEQUENCE [LARGE SCALE GENOMIC DNA]</scope>
    <source>
        <strain evidence="10 11">SM1902</strain>
    </source>
</reference>
<dbReference type="GO" id="GO:0015562">
    <property type="term" value="F:efflux transmembrane transporter activity"/>
    <property type="evidence" value="ECO:0007669"/>
    <property type="project" value="InterPro"/>
</dbReference>
<dbReference type="SUPFAM" id="SSF56954">
    <property type="entry name" value="Outer membrane efflux proteins (OEP)"/>
    <property type="match status" value="1"/>
</dbReference>
<dbReference type="GO" id="GO:0015288">
    <property type="term" value="F:porin activity"/>
    <property type="evidence" value="ECO:0007669"/>
    <property type="project" value="TreeGrafter"/>
</dbReference>
<keyword evidence="3" id="KW-0813">Transport</keyword>
<evidence type="ECO:0000256" key="6">
    <source>
        <dbReference type="ARBA" id="ARBA00023136"/>
    </source>
</evidence>
<keyword evidence="4" id="KW-1134">Transmembrane beta strand</keyword>
<dbReference type="GO" id="GO:0009279">
    <property type="term" value="C:cell outer membrane"/>
    <property type="evidence" value="ECO:0007669"/>
    <property type="project" value="UniProtKB-SubCell"/>
</dbReference>
<dbReference type="NCBIfam" id="TIGR01844">
    <property type="entry name" value="type_I_sec_TolC"/>
    <property type="match status" value="1"/>
</dbReference>
<evidence type="ECO:0000313" key="11">
    <source>
        <dbReference type="Proteomes" id="UP000294562"/>
    </source>
</evidence>
<dbReference type="OrthoDB" id="9789368at2"/>
<feature type="chain" id="PRO_5020684831" evidence="9">
    <location>
        <begin position="24"/>
        <end position="465"/>
    </location>
</feature>
<keyword evidence="5" id="KW-0812">Transmembrane</keyword>
<dbReference type="AlphaFoldDB" id="A0A4R6ATS5"/>
<dbReference type="Gene3D" id="1.20.1600.10">
    <property type="entry name" value="Outer membrane efflux proteins (OEP)"/>
    <property type="match status" value="1"/>
</dbReference>
<gene>
    <name evidence="10" type="ORF">E2L05_12095</name>
</gene>
<evidence type="ECO:0000256" key="2">
    <source>
        <dbReference type="ARBA" id="ARBA00007613"/>
    </source>
</evidence>
<accession>A0A4R6ATS5</accession>
<evidence type="ECO:0000256" key="5">
    <source>
        <dbReference type="ARBA" id="ARBA00022692"/>
    </source>
</evidence>
<protein>
    <submittedName>
        <fullName evidence="10">Transporter</fullName>
    </submittedName>
</protein>
<dbReference type="InterPro" id="IPR051906">
    <property type="entry name" value="TolC-like"/>
</dbReference>
<evidence type="ECO:0000256" key="4">
    <source>
        <dbReference type="ARBA" id="ARBA00022452"/>
    </source>
</evidence>
<evidence type="ECO:0000256" key="9">
    <source>
        <dbReference type="SAM" id="SignalP"/>
    </source>
</evidence>
<comment type="caution">
    <text evidence="10">The sequence shown here is derived from an EMBL/GenBank/DDBJ whole genome shotgun (WGS) entry which is preliminary data.</text>
</comment>
<keyword evidence="8" id="KW-0175">Coiled coil</keyword>
<keyword evidence="7" id="KW-0998">Cell outer membrane</keyword>
<evidence type="ECO:0000256" key="1">
    <source>
        <dbReference type="ARBA" id="ARBA00004442"/>
    </source>
</evidence>
<dbReference type="InterPro" id="IPR010130">
    <property type="entry name" value="T1SS_OMP_TolC"/>
</dbReference>
<evidence type="ECO:0000313" key="10">
    <source>
        <dbReference type="EMBL" id="TDL86934.1"/>
    </source>
</evidence>
<keyword evidence="11" id="KW-1185">Reference proteome</keyword>
<dbReference type="PANTHER" id="PTHR30026">
    <property type="entry name" value="OUTER MEMBRANE PROTEIN TOLC"/>
    <property type="match status" value="1"/>
</dbReference>
<proteinExistence type="inferred from homology"/>
<dbReference type="Pfam" id="PF02321">
    <property type="entry name" value="OEP"/>
    <property type="match status" value="2"/>
</dbReference>
<feature type="signal peptide" evidence="9">
    <location>
        <begin position="1"/>
        <end position="23"/>
    </location>
</feature>
<dbReference type="InterPro" id="IPR003423">
    <property type="entry name" value="OMP_efflux"/>
</dbReference>
<comment type="similarity">
    <text evidence="2">Belongs to the outer membrane factor (OMF) (TC 1.B.17) family.</text>
</comment>
<evidence type="ECO:0000256" key="7">
    <source>
        <dbReference type="ARBA" id="ARBA00023237"/>
    </source>
</evidence>
<dbReference type="PANTHER" id="PTHR30026:SF22">
    <property type="entry name" value="OUTER MEMBRANE EFFLUX PROTEIN"/>
    <property type="match status" value="1"/>
</dbReference>
<keyword evidence="6" id="KW-0472">Membrane</keyword>
<keyword evidence="9" id="KW-0732">Signal</keyword>
<dbReference type="GO" id="GO:1990281">
    <property type="term" value="C:efflux pump complex"/>
    <property type="evidence" value="ECO:0007669"/>
    <property type="project" value="TreeGrafter"/>
</dbReference>
<comment type="subcellular location">
    <subcellularLocation>
        <location evidence="1">Cell outer membrane</location>
    </subcellularLocation>
</comment>
<evidence type="ECO:0000256" key="3">
    <source>
        <dbReference type="ARBA" id="ARBA00022448"/>
    </source>
</evidence>